<evidence type="ECO:0000313" key="1">
    <source>
        <dbReference type="EMBL" id="RKF36824.1"/>
    </source>
</evidence>
<accession>A0A420FVC2</accession>
<evidence type="ECO:0000313" key="2">
    <source>
        <dbReference type="Proteomes" id="UP000286402"/>
    </source>
</evidence>
<comment type="caution">
    <text evidence="1">The sequence shown here is derived from an EMBL/GenBank/DDBJ whole genome shotgun (WGS) entry which is preliminary data.</text>
</comment>
<dbReference type="RefSeq" id="WP_120333973.1">
    <property type="nucleotide sequence ID" value="NZ_MCAQ01000012.1"/>
</dbReference>
<sequence>MFTKKYPLTSSGVDEKMYDLYQKDDSQVELEADYVEVNFFDWIINTFILTEDQIIYLYSLGLEFALRNGQVLAYCFRHRLEVTLTKGDLAQRSSKFIRREENVSATSEPGQDDVVAGRVNYFIS</sequence>
<dbReference type="Proteomes" id="UP000286402">
    <property type="component" value="Unassembled WGS sequence"/>
</dbReference>
<keyword evidence="2" id="KW-1185">Reference proteome</keyword>
<dbReference type="AlphaFoldDB" id="A0A420FVC2"/>
<reference evidence="1 2" key="1">
    <citation type="submission" date="2016-07" db="EMBL/GenBank/DDBJ databases">
        <title>Genome analysis of Sphingobacterium siyangense T12B17.</title>
        <authorList>
            <person name="Xu D."/>
            <person name="Su Y."/>
            <person name="Zheng S."/>
        </authorList>
    </citation>
    <scope>NUCLEOTIDE SEQUENCE [LARGE SCALE GENOMIC DNA]</scope>
    <source>
        <strain evidence="1 2">T12B17</strain>
    </source>
</reference>
<proteinExistence type="predicted"/>
<dbReference type="EMBL" id="MCAQ01000012">
    <property type="protein sequence ID" value="RKF36824.1"/>
    <property type="molecule type" value="Genomic_DNA"/>
</dbReference>
<gene>
    <name evidence="1" type="ORF">BCY89_03885</name>
</gene>
<protein>
    <submittedName>
        <fullName evidence="1">Uncharacterized protein</fullName>
    </submittedName>
</protein>
<organism evidence="1 2">
    <name type="scientific">Sphingobacterium siyangense</name>
    <dbReference type="NCBI Taxonomy" id="459529"/>
    <lineage>
        <taxon>Bacteria</taxon>
        <taxon>Pseudomonadati</taxon>
        <taxon>Bacteroidota</taxon>
        <taxon>Sphingobacteriia</taxon>
        <taxon>Sphingobacteriales</taxon>
        <taxon>Sphingobacteriaceae</taxon>
        <taxon>Sphingobacterium</taxon>
    </lineage>
</organism>
<name>A0A420FVC2_9SPHI</name>